<dbReference type="InterPro" id="IPR029069">
    <property type="entry name" value="HotDog_dom_sf"/>
</dbReference>
<dbReference type="SUPFAM" id="SSF54637">
    <property type="entry name" value="Thioesterase/thiol ester dehydrase-isomerase"/>
    <property type="match status" value="1"/>
</dbReference>
<evidence type="ECO:0000256" key="1">
    <source>
        <dbReference type="ARBA" id="ARBA00005953"/>
    </source>
</evidence>
<name>A0A7H1NTE1_9PROT</name>
<dbReference type="EC" id="3.1.2.-" evidence="3"/>
<dbReference type="RefSeq" id="WP_203413251.1">
    <property type="nucleotide sequence ID" value="NZ_CP060244.1"/>
</dbReference>
<dbReference type="Proteomes" id="UP000516349">
    <property type="component" value="Chromosome"/>
</dbReference>
<accession>A0A7H1NTE1</accession>
<dbReference type="KEGG" id="ebla:JGUZn3_18370"/>
<organism evidence="3 4">
    <name type="scientific">Entomobacter blattae</name>
    <dbReference type="NCBI Taxonomy" id="2762277"/>
    <lineage>
        <taxon>Bacteria</taxon>
        <taxon>Pseudomonadati</taxon>
        <taxon>Pseudomonadota</taxon>
        <taxon>Alphaproteobacteria</taxon>
        <taxon>Acetobacterales</taxon>
        <taxon>Acetobacteraceae</taxon>
        <taxon>Entomobacter</taxon>
    </lineage>
</organism>
<dbReference type="Gene3D" id="3.10.129.10">
    <property type="entry name" value="Hotdog Thioesterase"/>
    <property type="match status" value="1"/>
</dbReference>
<keyword evidence="4" id="KW-1185">Reference proteome</keyword>
<dbReference type="FunFam" id="3.10.129.10:FF:000004">
    <property type="entry name" value="Tol-pal system-associated acyl-CoA thioesterase"/>
    <property type="match status" value="1"/>
</dbReference>
<keyword evidence="2 3" id="KW-0378">Hydrolase</keyword>
<dbReference type="InterPro" id="IPR050563">
    <property type="entry name" value="4-hydroxybenzoyl-CoA_TE"/>
</dbReference>
<reference evidence="3 4" key="1">
    <citation type="submission" date="2020-08" db="EMBL/GenBank/DDBJ databases">
        <title>Complete genome sequence of Entomobacter blattae G55GP.</title>
        <authorList>
            <person name="Poehlein A."/>
            <person name="Guzman J."/>
            <person name="Daniel R."/>
            <person name="Vilcinskas A."/>
        </authorList>
    </citation>
    <scope>NUCLEOTIDE SEQUENCE [LARGE SCALE GENOMIC DNA]</scope>
    <source>
        <strain evidence="3 4">G55GP</strain>
    </source>
</reference>
<dbReference type="PANTHER" id="PTHR31793:SF37">
    <property type="entry name" value="ACYL-COA THIOESTER HYDROLASE YBGC"/>
    <property type="match status" value="1"/>
</dbReference>
<evidence type="ECO:0000313" key="4">
    <source>
        <dbReference type="Proteomes" id="UP000516349"/>
    </source>
</evidence>
<dbReference type="NCBIfam" id="TIGR00051">
    <property type="entry name" value="YbgC/FadM family acyl-CoA thioesterase"/>
    <property type="match status" value="1"/>
</dbReference>
<dbReference type="GO" id="GO:0047617">
    <property type="term" value="F:fatty acyl-CoA hydrolase activity"/>
    <property type="evidence" value="ECO:0007669"/>
    <property type="project" value="TreeGrafter"/>
</dbReference>
<evidence type="ECO:0000313" key="3">
    <source>
        <dbReference type="EMBL" id="QNT79051.1"/>
    </source>
</evidence>
<evidence type="ECO:0000256" key="2">
    <source>
        <dbReference type="ARBA" id="ARBA00022801"/>
    </source>
</evidence>
<dbReference type="PIRSF" id="PIRSF003230">
    <property type="entry name" value="YbgC"/>
    <property type="match status" value="1"/>
</dbReference>
<gene>
    <name evidence="3" type="primary">ybgC</name>
    <name evidence="3" type="ORF">JGUZn3_18370</name>
</gene>
<dbReference type="EMBL" id="CP060244">
    <property type="protein sequence ID" value="QNT79051.1"/>
    <property type="molecule type" value="Genomic_DNA"/>
</dbReference>
<protein>
    <submittedName>
        <fullName evidence="3">Acyl-CoA thioesterase YbgC</fullName>
        <ecNumber evidence="3">3.1.2.-</ecNumber>
    </submittedName>
</protein>
<dbReference type="InterPro" id="IPR006684">
    <property type="entry name" value="YbgC/YbaW"/>
</dbReference>
<dbReference type="CDD" id="cd00586">
    <property type="entry name" value="4HBT"/>
    <property type="match status" value="1"/>
</dbReference>
<dbReference type="Pfam" id="PF13279">
    <property type="entry name" value="4HBT_2"/>
    <property type="match status" value="1"/>
</dbReference>
<proteinExistence type="inferred from homology"/>
<dbReference type="PANTHER" id="PTHR31793">
    <property type="entry name" value="4-HYDROXYBENZOYL-COA THIOESTERASE FAMILY MEMBER"/>
    <property type="match status" value="1"/>
</dbReference>
<dbReference type="AlphaFoldDB" id="A0A7H1NTE1"/>
<comment type="similarity">
    <text evidence="1">Belongs to the 4-hydroxybenzoyl-CoA thioesterase family.</text>
</comment>
<sequence length="135" mass="15164">MAKHSIRIRVYYEDTDAGGVMYHARYLAFAERARTEALRSCQASVLDLAQDYNMCFVVANANISYKRPLKLDDEVTVTTILQEIQGATTVLLQLFTVGALLYASMEVKLACLSTQTMRPVRMPEKWKVALLAISP</sequence>